<comment type="function">
    <text evidence="1 12">Catalyzes the condensation of (S)-aspartate-beta-semialdehyde [(S)-ASA] and pyruvate to 4-hydroxy-tetrahydrodipicolinate (HTPA).</text>
</comment>
<dbReference type="PANTHER" id="PTHR12128">
    <property type="entry name" value="DIHYDRODIPICOLINATE SYNTHASE"/>
    <property type="match status" value="1"/>
</dbReference>
<keyword evidence="9 12" id="KW-0456">Lyase</keyword>
<comment type="subcellular location">
    <subcellularLocation>
        <location evidence="12">Cytoplasm</location>
    </subcellularLocation>
</comment>
<dbReference type="PROSITE" id="PS00666">
    <property type="entry name" value="DHDPS_2"/>
    <property type="match status" value="1"/>
</dbReference>
<dbReference type="InterPro" id="IPR013785">
    <property type="entry name" value="Aldolase_TIM"/>
</dbReference>
<dbReference type="NCBIfam" id="TIGR00674">
    <property type="entry name" value="dapA"/>
    <property type="match status" value="1"/>
</dbReference>
<dbReference type="Gene3D" id="3.20.20.70">
    <property type="entry name" value="Aldolase class I"/>
    <property type="match status" value="1"/>
</dbReference>
<feature type="site" description="Part of a proton relay during catalysis" evidence="12">
    <location>
        <position position="44"/>
    </location>
</feature>
<dbReference type="GO" id="GO:0008840">
    <property type="term" value="F:4-hydroxy-tetrahydrodipicolinate synthase activity"/>
    <property type="evidence" value="ECO:0007669"/>
    <property type="project" value="UniProtKB-UniRule"/>
</dbReference>
<dbReference type="SUPFAM" id="SSF51569">
    <property type="entry name" value="Aldolase"/>
    <property type="match status" value="1"/>
</dbReference>
<comment type="catalytic activity">
    <reaction evidence="11 12">
        <text>L-aspartate 4-semialdehyde + pyruvate = (2S,4S)-4-hydroxy-2,3,4,5-tetrahydrodipicolinate + H2O + H(+)</text>
        <dbReference type="Rhea" id="RHEA:34171"/>
        <dbReference type="ChEBI" id="CHEBI:15361"/>
        <dbReference type="ChEBI" id="CHEBI:15377"/>
        <dbReference type="ChEBI" id="CHEBI:15378"/>
        <dbReference type="ChEBI" id="CHEBI:67139"/>
        <dbReference type="ChEBI" id="CHEBI:537519"/>
        <dbReference type="EC" id="4.3.3.7"/>
    </reaction>
</comment>
<evidence type="ECO:0000256" key="1">
    <source>
        <dbReference type="ARBA" id="ARBA00003294"/>
    </source>
</evidence>
<accession>A0A2K9AQ93</accession>
<protein>
    <recommendedName>
        <fullName evidence="4 12">4-hydroxy-tetrahydrodipicolinate synthase</fullName>
        <shortName evidence="12">HTPA synthase</shortName>
        <ecNumber evidence="4 12">4.3.3.7</ecNumber>
    </recommendedName>
</protein>
<comment type="subunit">
    <text evidence="12">Homotetramer; dimer of dimers.</text>
</comment>
<keyword evidence="6 12" id="KW-0028">Amino-acid biosynthesis</keyword>
<evidence type="ECO:0000256" key="5">
    <source>
        <dbReference type="ARBA" id="ARBA00022490"/>
    </source>
</evidence>
<dbReference type="PIRSF" id="PIRSF001365">
    <property type="entry name" value="DHDPS"/>
    <property type="match status" value="1"/>
</dbReference>
<comment type="similarity">
    <text evidence="3 12 13">Belongs to the DapA family.</text>
</comment>
<evidence type="ECO:0000256" key="6">
    <source>
        <dbReference type="ARBA" id="ARBA00022605"/>
    </source>
</evidence>
<dbReference type="SMART" id="SM01130">
    <property type="entry name" value="DHDPS"/>
    <property type="match status" value="1"/>
</dbReference>
<feature type="binding site" evidence="12">
    <location>
        <position position="203"/>
    </location>
    <ligand>
        <name>pyruvate</name>
        <dbReference type="ChEBI" id="CHEBI:15361"/>
    </ligand>
</feature>
<evidence type="ECO:0000256" key="11">
    <source>
        <dbReference type="ARBA" id="ARBA00047836"/>
    </source>
</evidence>
<dbReference type="OrthoDB" id="9782828at2"/>
<dbReference type="EC" id="4.3.3.7" evidence="4 12"/>
<gene>
    <name evidence="12" type="primary">dapA</name>
    <name evidence="14" type="ORF">CW740_04720</name>
</gene>
<feature type="binding site" evidence="12">
    <location>
        <position position="45"/>
    </location>
    <ligand>
        <name>pyruvate</name>
        <dbReference type="ChEBI" id="CHEBI:15361"/>
    </ligand>
</feature>
<evidence type="ECO:0000256" key="12">
    <source>
        <dbReference type="HAMAP-Rule" id="MF_00418"/>
    </source>
</evidence>
<keyword evidence="15" id="KW-1185">Reference proteome</keyword>
<keyword evidence="8 12" id="KW-0457">Lysine biosynthesis</keyword>
<dbReference type="UniPathway" id="UPA00034">
    <property type="reaction ID" value="UER00017"/>
</dbReference>
<dbReference type="InterPro" id="IPR005263">
    <property type="entry name" value="DapA"/>
</dbReference>
<dbReference type="Proteomes" id="UP000232693">
    <property type="component" value="Chromosome"/>
</dbReference>
<evidence type="ECO:0000256" key="3">
    <source>
        <dbReference type="ARBA" id="ARBA00007592"/>
    </source>
</evidence>
<evidence type="ECO:0000256" key="9">
    <source>
        <dbReference type="ARBA" id="ARBA00023239"/>
    </source>
</evidence>
<dbReference type="PRINTS" id="PR00146">
    <property type="entry name" value="DHPICSNTHASE"/>
</dbReference>
<evidence type="ECO:0000256" key="10">
    <source>
        <dbReference type="ARBA" id="ARBA00023270"/>
    </source>
</evidence>
<evidence type="ECO:0000256" key="7">
    <source>
        <dbReference type="ARBA" id="ARBA00022915"/>
    </source>
</evidence>
<dbReference type="AlphaFoldDB" id="A0A2K9AQ93"/>
<dbReference type="RefSeq" id="WP_106646457.1">
    <property type="nucleotide sequence ID" value="NZ_BMGO01000002.1"/>
</dbReference>
<dbReference type="CDD" id="cd00950">
    <property type="entry name" value="DHDPS"/>
    <property type="match status" value="1"/>
</dbReference>
<dbReference type="GO" id="GO:0009089">
    <property type="term" value="P:lysine biosynthetic process via diaminopimelate"/>
    <property type="evidence" value="ECO:0007669"/>
    <property type="project" value="UniProtKB-UniRule"/>
</dbReference>
<reference evidence="14 15" key="1">
    <citation type="submission" date="2017-12" db="EMBL/GenBank/DDBJ databases">
        <title>Kangiella profundi FT102 completed genome.</title>
        <authorList>
            <person name="Xu J."/>
            <person name="Wang J."/>
            <person name="Lu Y."/>
        </authorList>
    </citation>
    <scope>NUCLEOTIDE SEQUENCE [LARGE SCALE GENOMIC DNA]</scope>
    <source>
        <strain evidence="14 15">FT102</strain>
    </source>
</reference>
<feature type="active site" description="Schiff-base intermediate with substrate" evidence="12">
    <location>
        <position position="161"/>
    </location>
</feature>
<evidence type="ECO:0000256" key="4">
    <source>
        <dbReference type="ARBA" id="ARBA00012086"/>
    </source>
</evidence>
<comment type="caution">
    <text evidence="12">Was originally thought to be a dihydrodipicolinate synthase (DHDPS), catalyzing the condensation of (S)-aspartate-beta-semialdehyde [(S)-ASA] and pyruvate to dihydrodipicolinate (DHDP). However, it was shown in E.coli that the product of the enzymatic reaction is not dihydrodipicolinate but in fact (4S)-4-hydroxy-2,3,4,5-tetrahydro-(2S)-dipicolinic acid (HTPA), and that the consecutive dehydration reaction leading to DHDP is not spontaneous but catalyzed by DapB.</text>
</comment>
<dbReference type="InterPro" id="IPR020625">
    <property type="entry name" value="Schiff_base-form_aldolases_AS"/>
</dbReference>
<comment type="pathway">
    <text evidence="2 12">Amino-acid biosynthesis; L-lysine biosynthesis via DAP pathway; (S)-tetrahydrodipicolinate from L-aspartate: step 3/4.</text>
</comment>
<dbReference type="GO" id="GO:0019877">
    <property type="term" value="P:diaminopimelate biosynthetic process"/>
    <property type="evidence" value="ECO:0007669"/>
    <property type="project" value="UniProtKB-UniRule"/>
</dbReference>
<evidence type="ECO:0000256" key="8">
    <source>
        <dbReference type="ARBA" id="ARBA00023154"/>
    </source>
</evidence>
<dbReference type="HAMAP" id="MF_00418">
    <property type="entry name" value="DapA"/>
    <property type="match status" value="1"/>
</dbReference>
<keyword evidence="5 12" id="KW-0963">Cytoplasm</keyword>
<evidence type="ECO:0000256" key="13">
    <source>
        <dbReference type="PIRNR" id="PIRNR001365"/>
    </source>
</evidence>
<feature type="site" description="Part of a proton relay during catalysis" evidence="12">
    <location>
        <position position="107"/>
    </location>
</feature>
<dbReference type="GO" id="GO:0005829">
    <property type="term" value="C:cytosol"/>
    <property type="evidence" value="ECO:0007669"/>
    <property type="project" value="TreeGrafter"/>
</dbReference>
<proteinExistence type="inferred from homology"/>
<evidence type="ECO:0000313" key="15">
    <source>
        <dbReference type="Proteomes" id="UP000232693"/>
    </source>
</evidence>
<feature type="active site" description="Proton donor/acceptor" evidence="12">
    <location>
        <position position="133"/>
    </location>
</feature>
<dbReference type="Pfam" id="PF00701">
    <property type="entry name" value="DHDPS"/>
    <property type="match status" value="1"/>
</dbReference>
<evidence type="ECO:0000313" key="14">
    <source>
        <dbReference type="EMBL" id="AUD78593.1"/>
    </source>
</evidence>
<sequence length="293" mass="31502">MFSGSIVAIVSPLQSDGSIDENALKELIEWHINEGTHGIVIMGTTGESATVDSKDYQAAIQLTVKQVGGRVPVIAGTGSISTKKTIALTQQAEAMGVDAALVVTPYYCKPSQEGLFQHFKTVAENTKLPIILYNVPGRTACDLKPNTVARLAELNNIVAIKEATGDISRVEELNRVCKTPITLLSGDDATALEFMKLGGHGVISVTANVAPALMSRMCELAKAEQWKQATVINDKLSALHQDLFVEANPIPVKWALAKMGKCEETILLPLTVLAEQYHSQVLQALEQANVDIK</sequence>
<keyword evidence="7 12" id="KW-0220">Diaminopimelate biosynthesis</keyword>
<dbReference type="InterPro" id="IPR002220">
    <property type="entry name" value="DapA-like"/>
</dbReference>
<evidence type="ECO:0000256" key="2">
    <source>
        <dbReference type="ARBA" id="ARBA00005120"/>
    </source>
</evidence>
<organism evidence="14 15">
    <name type="scientific">Kangiella profundi</name>
    <dbReference type="NCBI Taxonomy" id="1561924"/>
    <lineage>
        <taxon>Bacteria</taxon>
        <taxon>Pseudomonadati</taxon>
        <taxon>Pseudomonadota</taxon>
        <taxon>Gammaproteobacteria</taxon>
        <taxon>Kangiellales</taxon>
        <taxon>Kangiellaceae</taxon>
        <taxon>Kangiella</taxon>
    </lineage>
</organism>
<dbReference type="KEGG" id="kpd:CW740_04720"/>
<dbReference type="EMBL" id="CP025120">
    <property type="protein sequence ID" value="AUD78593.1"/>
    <property type="molecule type" value="Genomic_DNA"/>
</dbReference>
<keyword evidence="10 12" id="KW-0704">Schiff base</keyword>
<dbReference type="PANTHER" id="PTHR12128:SF66">
    <property type="entry name" value="4-HYDROXY-2-OXOGLUTARATE ALDOLASE, MITOCHONDRIAL"/>
    <property type="match status" value="1"/>
</dbReference>
<name>A0A2K9AQ93_9GAMM</name>